<keyword evidence="9" id="KW-1185">Reference proteome</keyword>
<evidence type="ECO:0000256" key="2">
    <source>
        <dbReference type="ARBA" id="ARBA00022692"/>
    </source>
</evidence>
<dbReference type="PROSITE" id="PS50850">
    <property type="entry name" value="MFS"/>
    <property type="match status" value="1"/>
</dbReference>
<feature type="region of interest" description="Disordered" evidence="5">
    <location>
        <begin position="799"/>
        <end position="820"/>
    </location>
</feature>
<dbReference type="PANTHER" id="PTHR24064">
    <property type="entry name" value="SOLUTE CARRIER FAMILY 22 MEMBER"/>
    <property type="match status" value="1"/>
</dbReference>
<feature type="transmembrane region" description="Helical" evidence="6">
    <location>
        <begin position="627"/>
        <end position="650"/>
    </location>
</feature>
<keyword evidence="4 6" id="KW-0472">Membrane</keyword>
<dbReference type="AlphaFoldDB" id="A0AAE1KPG6"/>
<keyword evidence="3 6" id="KW-1133">Transmembrane helix</keyword>
<dbReference type="InterPro" id="IPR036259">
    <property type="entry name" value="MFS_trans_sf"/>
</dbReference>
<feature type="transmembrane region" description="Helical" evidence="6">
    <location>
        <begin position="438"/>
        <end position="462"/>
    </location>
</feature>
<dbReference type="CDD" id="cd17317">
    <property type="entry name" value="MFS_SLC22"/>
    <property type="match status" value="1"/>
</dbReference>
<evidence type="ECO:0000256" key="5">
    <source>
        <dbReference type="SAM" id="MobiDB-lite"/>
    </source>
</evidence>
<feature type="transmembrane region" description="Helical" evidence="6">
    <location>
        <begin position="474"/>
        <end position="496"/>
    </location>
</feature>
<gene>
    <name evidence="8" type="ORF">Pcinc_016723</name>
</gene>
<dbReference type="GO" id="GO:0016020">
    <property type="term" value="C:membrane"/>
    <property type="evidence" value="ECO:0007669"/>
    <property type="project" value="UniProtKB-SubCell"/>
</dbReference>
<dbReference type="Proteomes" id="UP001286313">
    <property type="component" value="Unassembled WGS sequence"/>
</dbReference>
<dbReference type="GO" id="GO:0022857">
    <property type="term" value="F:transmembrane transporter activity"/>
    <property type="evidence" value="ECO:0007669"/>
    <property type="project" value="InterPro"/>
</dbReference>
<evidence type="ECO:0000313" key="9">
    <source>
        <dbReference type="Proteomes" id="UP001286313"/>
    </source>
</evidence>
<feature type="transmembrane region" description="Helical" evidence="6">
    <location>
        <begin position="502"/>
        <end position="521"/>
    </location>
</feature>
<dbReference type="InterPro" id="IPR020846">
    <property type="entry name" value="MFS_dom"/>
</dbReference>
<evidence type="ECO:0000256" key="6">
    <source>
        <dbReference type="SAM" id="Phobius"/>
    </source>
</evidence>
<evidence type="ECO:0000256" key="4">
    <source>
        <dbReference type="ARBA" id="ARBA00023136"/>
    </source>
</evidence>
<sequence>MTVRDEIIDQGVVEEEEQEEVDKREPNGKEQLPRGNSEQRPTIDGRETVVGEWTEAMMGKEKVEGRKGEARIGMGETERGMGETDRGMGETERGMGEAERGMREAERGMGETKGGKGETKGGKGEAGRGMGETEKGMREAKRGMGETKGGKGETERGIGETKGGKGETERGMREAGRGMGDTKGEKGETERGIGETERGMGEAGRGMGETKGGKGETERGMGETKGGKGEAERREGEGGETKEDLSTFEDLLQAVIGQRGRWNYLLFFICSYGSLLPAMQTMSYQVLGATPDYWCHVDQLLEANWTTQQILHFAIPFNNKTRKHEGCQMYDYNYTTAVVMGYDEAMVTLTPNRLPLVPCQHRDYDLSVYKSTITTEWDLVCERRAMYSTTQAATQIGQLAGFFLLGYIMDMYGRRRTVLVCSFLYILTAFGMCFSINIWFFIILKVFVASTGAGVYLGSFVIQMETCISKDRSLFATMYVLPWSVGYMLIPGIAYWVRSWKWLQAALSLPCLVLIAHYWLLPESPRWLVLQGRYDEALKFLKQAANMNGNVPPSDGTILTAMHTIYKKEPSTKTHTGLVKILCDYVAILRLKKLRIRALIIFGCWFICALVYYGVSLNATNLSTDVYLYMFLGGLLEVPSYVLLWPAIAFFGRVKSLAGLFFMCGVSILIVACIIFFLPEAPVWIATLLSLLGKMAITASFHLVWLFTAELFPTYYRSIAIGEASLCGRIGSTTSPYINDVLGEKVVWAPSLLFGVASLLAGVVSFLLPETRGQNMPETSDFNQDKGGGRDNKAFAIESPEIKRQQQQHTDKNIDANGTKMVRDAVNMEIGKKMEHKQENGTTEMEDTKL</sequence>
<accession>A0AAE1KPG6</accession>
<evidence type="ECO:0000256" key="3">
    <source>
        <dbReference type="ARBA" id="ARBA00022989"/>
    </source>
</evidence>
<feature type="compositionally biased region" description="Basic and acidic residues" evidence="5">
    <location>
        <begin position="58"/>
        <end position="200"/>
    </location>
</feature>
<organism evidence="8 9">
    <name type="scientific">Petrolisthes cinctipes</name>
    <name type="common">Flat porcelain crab</name>
    <dbReference type="NCBI Taxonomy" id="88211"/>
    <lineage>
        <taxon>Eukaryota</taxon>
        <taxon>Metazoa</taxon>
        <taxon>Ecdysozoa</taxon>
        <taxon>Arthropoda</taxon>
        <taxon>Crustacea</taxon>
        <taxon>Multicrustacea</taxon>
        <taxon>Malacostraca</taxon>
        <taxon>Eumalacostraca</taxon>
        <taxon>Eucarida</taxon>
        <taxon>Decapoda</taxon>
        <taxon>Pleocyemata</taxon>
        <taxon>Anomura</taxon>
        <taxon>Galatheoidea</taxon>
        <taxon>Porcellanidae</taxon>
        <taxon>Petrolisthes</taxon>
    </lineage>
</organism>
<dbReference type="PROSITE" id="PS00216">
    <property type="entry name" value="SUGAR_TRANSPORT_1"/>
    <property type="match status" value="1"/>
</dbReference>
<dbReference type="Gene3D" id="1.20.1250.20">
    <property type="entry name" value="MFS general substrate transporter like domains"/>
    <property type="match status" value="1"/>
</dbReference>
<dbReference type="Pfam" id="PF00083">
    <property type="entry name" value="Sugar_tr"/>
    <property type="match status" value="1"/>
</dbReference>
<feature type="compositionally biased region" description="Basic and acidic residues" evidence="5">
    <location>
        <begin position="800"/>
        <end position="814"/>
    </location>
</feature>
<proteinExistence type="predicted"/>
<protein>
    <recommendedName>
        <fullName evidence="7">Major facilitator superfamily (MFS) profile domain-containing protein</fullName>
    </recommendedName>
</protein>
<feature type="transmembrane region" description="Helical" evidence="6">
    <location>
        <begin position="684"/>
        <end position="707"/>
    </location>
</feature>
<keyword evidence="2 6" id="KW-0812">Transmembrane</keyword>
<evidence type="ECO:0000256" key="1">
    <source>
        <dbReference type="ARBA" id="ARBA00004141"/>
    </source>
</evidence>
<feature type="transmembrane region" description="Helical" evidence="6">
    <location>
        <begin position="598"/>
        <end position="615"/>
    </location>
</feature>
<dbReference type="InterPro" id="IPR005829">
    <property type="entry name" value="Sugar_transporter_CS"/>
</dbReference>
<feature type="domain" description="Major facilitator superfamily (MFS) profile" evidence="7">
    <location>
        <begin position="329"/>
        <end position="773"/>
    </location>
</feature>
<feature type="transmembrane region" description="Helical" evidence="6">
    <location>
        <begin position="416"/>
        <end position="432"/>
    </location>
</feature>
<dbReference type="EMBL" id="JAWQEG010001534">
    <property type="protein sequence ID" value="KAK3878662.1"/>
    <property type="molecule type" value="Genomic_DNA"/>
</dbReference>
<evidence type="ECO:0000259" key="7">
    <source>
        <dbReference type="PROSITE" id="PS50850"/>
    </source>
</evidence>
<reference evidence="8" key="1">
    <citation type="submission" date="2023-10" db="EMBL/GenBank/DDBJ databases">
        <title>Genome assemblies of two species of porcelain crab, Petrolisthes cinctipes and Petrolisthes manimaculis (Anomura: Porcellanidae).</title>
        <authorList>
            <person name="Angst P."/>
        </authorList>
    </citation>
    <scope>NUCLEOTIDE SEQUENCE</scope>
    <source>
        <strain evidence="8">PB745_01</strain>
        <tissue evidence="8">Gill</tissue>
    </source>
</reference>
<feature type="transmembrane region" description="Helical" evidence="6">
    <location>
        <begin position="746"/>
        <end position="768"/>
    </location>
</feature>
<feature type="compositionally biased region" description="Gly residues" evidence="5">
    <location>
        <begin position="201"/>
        <end position="210"/>
    </location>
</feature>
<dbReference type="InterPro" id="IPR005828">
    <property type="entry name" value="MFS_sugar_transport-like"/>
</dbReference>
<evidence type="ECO:0000313" key="8">
    <source>
        <dbReference type="EMBL" id="KAK3878662.1"/>
    </source>
</evidence>
<feature type="compositionally biased region" description="Basic and acidic residues" evidence="5">
    <location>
        <begin position="211"/>
        <end position="242"/>
    </location>
</feature>
<name>A0AAE1KPG6_PETCI</name>
<feature type="region of interest" description="Disordered" evidence="5">
    <location>
        <begin position="1"/>
        <end position="242"/>
    </location>
</feature>
<comment type="subcellular location">
    <subcellularLocation>
        <location evidence="1">Membrane</location>
        <topology evidence="1">Multi-pass membrane protein</topology>
    </subcellularLocation>
</comment>
<feature type="transmembrane region" description="Helical" evidence="6">
    <location>
        <begin position="657"/>
        <end position="678"/>
    </location>
</feature>
<feature type="compositionally biased region" description="Basic and acidic residues" evidence="5">
    <location>
        <begin position="21"/>
        <end position="32"/>
    </location>
</feature>
<dbReference type="SUPFAM" id="SSF103473">
    <property type="entry name" value="MFS general substrate transporter"/>
    <property type="match status" value="1"/>
</dbReference>
<comment type="caution">
    <text evidence="8">The sequence shown here is derived from an EMBL/GenBank/DDBJ whole genome shotgun (WGS) entry which is preliminary data.</text>
</comment>